<reference evidence="2 3" key="1">
    <citation type="submission" date="2015-03" db="EMBL/GenBank/DDBJ databases">
        <title>Genome assembly of Sandaracinus amylolyticus DSM 53668.</title>
        <authorList>
            <person name="Sharma G."/>
            <person name="Subramanian S."/>
        </authorList>
    </citation>
    <scope>NUCLEOTIDE SEQUENCE [LARGE SCALE GENOMIC DNA]</scope>
    <source>
        <strain evidence="2 3">DSM 53668</strain>
    </source>
</reference>
<dbReference type="SUPFAM" id="SSF101898">
    <property type="entry name" value="NHL repeat"/>
    <property type="match status" value="1"/>
</dbReference>
<dbReference type="KEGG" id="samy:DB32_003751"/>
<sequence>MRLKVVPALLLALCGACTQAVNVAPPRAFNRPARIELVCFDGDRPVAQSECASGSGAGERTLLALVTQQTRGEVAAVDLSADPPVVIDSDRRVPGFTFVEVGEVPVGLAVSRRNPLCTWVANRGSSSLSAVETARFREESLGTGMATEELSLAGEGRTGRPNALVIHDDGATSELYVTLPDDGVIGRVPVTSDDTGCHFGALEIIPLPDALPVAPTEPSSDPTLGETTDPPQDAATLALCAATGLTLPELATPPPTVVVETDPDPLPAPQPLEIEVARDDDGDAIALLIGDAARSVIYRYDLATRAFADGIRTDGPILDLTLTPPVPDRLDTPSATRRYVYAIDARDGSVMVIDEAARQLVPVAAESTGRVLRVPFRAPARAIATIDRRGAGGICDYDDATIDPSANNLRGVFVSVALSDGSLRYIDVLDEDATCRSGTDCQNSFQGGQEYSFIRRHRPRIATRVADPVSLTESPVASVSGSTLRFSASGSVPDEDAVPSFLSNPCADPDGIAPVFGAPNPLICTSTDPWTAAAESWALTWQGVIPSTASIAGNFRTLDDGRIALETRIPLCERGVLGPEGAAGLTEADPEFMYPGDLVAITAELPDATADDPECRALAGVDEGETPEALLVRIAEVRAGEAGGVRSPYASAIVLEPDAEVLDRAGANVELLLRCYQDQLVSFDVRVFDRYAVVGSRTGFAHRVVVSDAGNCVVETTQDPTLSARAELGVPYEGPSLRFTLDFTRARPAVIVDQAITFDVGDVPSQLATDLGALPQGGRTLTLPTEVSFSALTDRLYALDELRRGLVVIELEPVRPEFFIE</sequence>
<evidence type="ECO:0000313" key="2">
    <source>
        <dbReference type="EMBL" id="AKF06602.1"/>
    </source>
</evidence>
<dbReference type="EMBL" id="CP011125">
    <property type="protein sequence ID" value="AKF06602.1"/>
    <property type="molecule type" value="Genomic_DNA"/>
</dbReference>
<accession>A0A0F6W3T1</accession>
<evidence type="ECO:0008006" key="4">
    <source>
        <dbReference type="Google" id="ProtNLM"/>
    </source>
</evidence>
<feature type="chain" id="PRO_5002511848" description="Lipoprotein" evidence="1">
    <location>
        <begin position="21"/>
        <end position="821"/>
    </location>
</feature>
<dbReference type="AlphaFoldDB" id="A0A0F6W3T1"/>
<dbReference type="Proteomes" id="UP000034883">
    <property type="component" value="Chromosome"/>
</dbReference>
<evidence type="ECO:0000313" key="3">
    <source>
        <dbReference type="Proteomes" id="UP000034883"/>
    </source>
</evidence>
<evidence type="ECO:0000256" key="1">
    <source>
        <dbReference type="SAM" id="SignalP"/>
    </source>
</evidence>
<proteinExistence type="predicted"/>
<organism evidence="2 3">
    <name type="scientific">Sandaracinus amylolyticus</name>
    <dbReference type="NCBI Taxonomy" id="927083"/>
    <lineage>
        <taxon>Bacteria</taxon>
        <taxon>Pseudomonadati</taxon>
        <taxon>Myxococcota</taxon>
        <taxon>Polyangia</taxon>
        <taxon>Polyangiales</taxon>
        <taxon>Sandaracinaceae</taxon>
        <taxon>Sandaracinus</taxon>
    </lineage>
</organism>
<dbReference type="STRING" id="927083.DB32_003751"/>
<keyword evidence="3" id="KW-1185">Reference proteome</keyword>
<gene>
    <name evidence="2" type="ORF">DB32_003751</name>
</gene>
<keyword evidence="1" id="KW-0732">Signal</keyword>
<protein>
    <recommendedName>
        <fullName evidence="4">Lipoprotein</fullName>
    </recommendedName>
</protein>
<name>A0A0F6W3T1_9BACT</name>
<feature type="signal peptide" evidence="1">
    <location>
        <begin position="1"/>
        <end position="20"/>
    </location>
</feature>